<evidence type="ECO:0000313" key="3">
    <source>
        <dbReference type="EMBL" id="QSQ11633.1"/>
    </source>
</evidence>
<sequence>MPSNPWRTRCAAVVFTALSSLVGCGEDTPSHPNEPSTPKARLRIIHASPDAPAVDIYAEGQSTPLFSHVKYGDTTSYASVPTGTYNVQVRAAGAAATSTPVYSTGPLTLGEGHTLSAVAAGLLSSSESSRAFRVLPLTEGFNPPTDGRTRVRIIHAGADAPAVSLDVGDDGTSEITGLQRFQDTGASGVELPSGQVLQVGIRTATHTKVTSFTLPALPSRGELFVIATGQLSEKPGAPGGFGLLAAGVGLVRQNPVVYALHASPDAPSVDIFAGNAELVDGLTFGNLSAPIQVPPGQYTLDFFVNVSGSTRPSGAPAASRATPSLVAGQRYLALASGFLSPAANDPVDSTFELLAFSDDFISDADSLRLRVIHASPDAPVVDVSPLEAGLVPASAAFNDVPYRRASAPEGLELPAVQAVVGVAAASASDRAPVARFPLDTAPFVGRGVFAVALGALTPTVGENEQGFRLVLVDTRTSPWSALGVHPLP</sequence>
<protein>
    <submittedName>
        <fullName evidence="3">DUF4397 domain-containing protein</fullName>
    </submittedName>
</protein>
<dbReference type="Pfam" id="PF14344">
    <property type="entry name" value="DUF4397"/>
    <property type="match status" value="2"/>
</dbReference>
<dbReference type="InterPro" id="IPR025510">
    <property type="entry name" value="DUF4397"/>
</dbReference>
<feature type="chain" id="PRO_5045855662" evidence="1">
    <location>
        <begin position="26"/>
        <end position="488"/>
    </location>
</feature>
<accession>A0ABX7N5F6</accession>
<reference evidence="3 4" key="1">
    <citation type="submission" date="2021-02" db="EMBL/GenBank/DDBJ databases">
        <title>De Novo genome assembly of isolated myxobacteria.</title>
        <authorList>
            <person name="Stevens D.C."/>
        </authorList>
    </citation>
    <scope>NUCLEOTIDE SEQUENCE [LARGE SCALE GENOMIC DNA]</scope>
    <source>
        <strain evidence="3 4">SCHIC003</strain>
    </source>
</reference>
<evidence type="ECO:0000256" key="1">
    <source>
        <dbReference type="SAM" id="SignalP"/>
    </source>
</evidence>
<dbReference type="PROSITE" id="PS51257">
    <property type="entry name" value="PROKAR_LIPOPROTEIN"/>
    <property type="match status" value="1"/>
</dbReference>
<evidence type="ECO:0000313" key="4">
    <source>
        <dbReference type="Proteomes" id="UP000663090"/>
    </source>
</evidence>
<keyword evidence="4" id="KW-1185">Reference proteome</keyword>
<feature type="domain" description="DUF4397" evidence="2">
    <location>
        <begin position="40"/>
        <end position="165"/>
    </location>
</feature>
<evidence type="ECO:0000259" key="2">
    <source>
        <dbReference type="Pfam" id="PF14344"/>
    </source>
</evidence>
<organism evidence="3 4">
    <name type="scientific">Myxococcus landrumensis</name>
    <dbReference type="NCBI Taxonomy" id="2813577"/>
    <lineage>
        <taxon>Bacteria</taxon>
        <taxon>Pseudomonadati</taxon>
        <taxon>Myxococcota</taxon>
        <taxon>Myxococcia</taxon>
        <taxon>Myxococcales</taxon>
        <taxon>Cystobacterineae</taxon>
        <taxon>Myxococcaceae</taxon>
        <taxon>Myxococcus</taxon>
    </lineage>
</organism>
<keyword evidence="1" id="KW-0732">Signal</keyword>
<feature type="domain" description="DUF4397" evidence="2">
    <location>
        <begin position="257"/>
        <end position="383"/>
    </location>
</feature>
<dbReference type="RefSeq" id="WP_206713378.1">
    <property type="nucleotide sequence ID" value="NZ_CP071091.1"/>
</dbReference>
<name>A0ABX7N5F6_9BACT</name>
<dbReference type="EMBL" id="CP071091">
    <property type="protein sequence ID" value="QSQ11633.1"/>
    <property type="molecule type" value="Genomic_DNA"/>
</dbReference>
<proteinExistence type="predicted"/>
<feature type="signal peptide" evidence="1">
    <location>
        <begin position="1"/>
        <end position="25"/>
    </location>
</feature>
<gene>
    <name evidence="3" type="ORF">JY572_24935</name>
</gene>
<dbReference type="Proteomes" id="UP000663090">
    <property type="component" value="Chromosome"/>
</dbReference>